<evidence type="ECO:0000259" key="3">
    <source>
        <dbReference type="SMART" id="SM00198"/>
    </source>
</evidence>
<dbReference type="OrthoDB" id="414826at2759"/>
<evidence type="ECO:0000313" key="4">
    <source>
        <dbReference type="EMBL" id="PIC24617.1"/>
    </source>
</evidence>
<name>A0A2G5TBJ1_9PELO</name>
<keyword evidence="5" id="KW-1185">Reference proteome</keyword>
<dbReference type="InterPro" id="IPR002413">
    <property type="entry name" value="V5_allergen-like"/>
</dbReference>
<feature type="domain" description="SCP" evidence="3">
    <location>
        <begin position="23"/>
        <end position="185"/>
    </location>
</feature>
<dbReference type="Proteomes" id="UP000230233">
    <property type="component" value="Chromosome V"/>
</dbReference>
<comment type="caution">
    <text evidence="4">The sequence shown here is derived from an EMBL/GenBank/DDBJ whole genome shotgun (WGS) entry which is preliminary data.</text>
</comment>
<evidence type="ECO:0000256" key="2">
    <source>
        <dbReference type="SAM" id="SignalP"/>
    </source>
</evidence>
<dbReference type="SMART" id="SM00198">
    <property type="entry name" value="SCP"/>
    <property type="match status" value="1"/>
</dbReference>
<sequence length="254" mass="27411">MKSALLFLAIVGCVTAQSLFSSTGQTGIVNVHNVLRSKIAKGTYNAAGTIEPAAANMRKMIWDASLATSAQNYVNGCPDDHSGTSGVGENMYWSWSSQAPPSNLDSFGVSASNSWEKEFQDYGWTSIVLDMATFNTGIGHATQMAWANTNLVGCGVKNCGKDSTMGNMYKVEVVCQYKSQGNILNTNIYQKGNSCSACASGSTCETKSEVPSGLDALKKARMERSLEELKDLIEEVDFSEEEYQEDSDSSLIFD</sequence>
<dbReference type="InterPro" id="IPR035940">
    <property type="entry name" value="CAP_sf"/>
</dbReference>
<dbReference type="EMBL" id="PDUG01000005">
    <property type="protein sequence ID" value="PIC24617.1"/>
    <property type="molecule type" value="Genomic_DNA"/>
</dbReference>
<feature type="coiled-coil region" evidence="1">
    <location>
        <begin position="219"/>
        <end position="249"/>
    </location>
</feature>
<dbReference type="PRINTS" id="PR00838">
    <property type="entry name" value="V5ALLERGEN"/>
</dbReference>
<keyword evidence="2" id="KW-0732">Signal</keyword>
<protein>
    <recommendedName>
        <fullName evidence="3">SCP domain-containing protein</fullName>
    </recommendedName>
</protein>
<feature type="signal peptide" evidence="2">
    <location>
        <begin position="1"/>
        <end position="16"/>
    </location>
</feature>
<gene>
    <name evidence="4" type="primary">Cnig_chr_V.g17880</name>
    <name evidence="4" type="ORF">B9Z55_017880</name>
</gene>
<dbReference type="Pfam" id="PF00188">
    <property type="entry name" value="CAP"/>
    <property type="match status" value="1"/>
</dbReference>
<dbReference type="PRINTS" id="PR00837">
    <property type="entry name" value="V5TPXLIKE"/>
</dbReference>
<accession>A0A2G5TBJ1</accession>
<reference evidence="5" key="1">
    <citation type="submission" date="2017-10" db="EMBL/GenBank/DDBJ databases">
        <title>Rapid genome shrinkage in a self-fertile nematode reveals novel sperm competition proteins.</title>
        <authorList>
            <person name="Yin D."/>
            <person name="Schwarz E.M."/>
            <person name="Thomas C.G."/>
            <person name="Felde R.L."/>
            <person name="Korf I.F."/>
            <person name="Cutter A.D."/>
            <person name="Schartner C.M."/>
            <person name="Ralston E.J."/>
            <person name="Meyer B.J."/>
            <person name="Haag E.S."/>
        </authorList>
    </citation>
    <scope>NUCLEOTIDE SEQUENCE [LARGE SCALE GENOMIC DNA]</scope>
    <source>
        <strain evidence="5">JU1422</strain>
    </source>
</reference>
<dbReference type="Gene3D" id="3.40.33.10">
    <property type="entry name" value="CAP"/>
    <property type="match status" value="1"/>
</dbReference>
<proteinExistence type="predicted"/>
<keyword evidence="1" id="KW-0175">Coiled coil</keyword>
<dbReference type="CDD" id="cd05380">
    <property type="entry name" value="CAP_euk"/>
    <property type="match status" value="1"/>
</dbReference>
<evidence type="ECO:0000256" key="1">
    <source>
        <dbReference type="SAM" id="Coils"/>
    </source>
</evidence>
<dbReference type="AlphaFoldDB" id="A0A2G5TBJ1"/>
<organism evidence="4 5">
    <name type="scientific">Caenorhabditis nigoni</name>
    <dbReference type="NCBI Taxonomy" id="1611254"/>
    <lineage>
        <taxon>Eukaryota</taxon>
        <taxon>Metazoa</taxon>
        <taxon>Ecdysozoa</taxon>
        <taxon>Nematoda</taxon>
        <taxon>Chromadorea</taxon>
        <taxon>Rhabditida</taxon>
        <taxon>Rhabditina</taxon>
        <taxon>Rhabditomorpha</taxon>
        <taxon>Rhabditoidea</taxon>
        <taxon>Rhabditidae</taxon>
        <taxon>Peloderinae</taxon>
        <taxon>Caenorhabditis</taxon>
    </lineage>
</organism>
<dbReference type="SUPFAM" id="SSF55797">
    <property type="entry name" value="PR-1-like"/>
    <property type="match status" value="1"/>
</dbReference>
<dbReference type="InterPro" id="IPR014044">
    <property type="entry name" value="CAP_dom"/>
</dbReference>
<dbReference type="InterPro" id="IPR001283">
    <property type="entry name" value="CRISP-related"/>
</dbReference>
<evidence type="ECO:0000313" key="5">
    <source>
        <dbReference type="Proteomes" id="UP000230233"/>
    </source>
</evidence>
<feature type="chain" id="PRO_5013862167" description="SCP domain-containing protein" evidence="2">
    <location>
        <begin position="17"/>
        <end position="254"/>
    </location>
</feature>
<dbReference type="STRING" id="1611254.A0A2G5TBJ1"/>
<dbReference type="PANTHER" id="PTHR10334">
    <property type="entry name" value="CYSTEINE-RICH SECRETORY PROTEIN-RELATED"/>
    <property type="match status" value="1"/>
</dbReference>
<dbReference type="FunFam" id="3.40.33.10:FF:000013">
    <property type="entry name" value="SCP-Like extracellular protein"/>
    <property type="match status" value="1"/>
</dbReference>